<dbReference type="InterPro" id="IPR004152">
    <property type="entry name" value="GAT_dom"/>
</dbReference>
<dbReference type="PROSITE" id="PS50909">
    <property type="entry name" value="GAT"/>
    <property type="match status" value="1"/>
</dbReference>
<dbReference type="InterPro" id="IPR038425">
    <property type="entry name" value="GAT_sf"/>
</dbReference>
<dbReference type="PIRSF" id="PIRSF036948">
    <property type="entry name" value="TOM1"/>
    <property type="match status" value="1"/>
</dbReference>
<dbReference type="Pfam" id="PF03127">
    <property type="entry name" value="GAT"/>
    <property type="match status" value="1"/>
</dbReference>
<dbReference type="GeneID" id="105898554"/>
<dbReference type="CTD" id="10043"/>
<dbReference type="AlphaFoldDB" id="A0A6P8FVI2"/>
<feature type="compositionally biased region" description="Polar residues" evidence="5">
    <location>
        <begin position="449"/>
        <end position="462"/>
    </location>
</feature>
<dbReference type="Proteomes" id="UP000515152">
    <property type="component" value="Chromosome 1"/>
</dbReference>
<feature type="compositionally biased region" description="Polar residues" evidence="5">
    <location>
        <begin position="7"/>
        <end position="21"/>
    </location>
</feature>
<dbReference type="SUPFAM" id="SSF89009">
    <property type="entry name" value="GAT-like domain"/>
    <property type="match status" value="1"/>
</dbReference>
<dbReference type="OrthoDB" id="2018246at2759"/>
<dbReference type="GO" id="GO:0043130">
    <property type="term" value="F:ubiquitin binding"/>
    <property type="evidence" value="ECO:0007669"/>
    <property type="project" value="InterPro"/>
</dbReference>
<keyword evidence="2 4" id="KW-0813">Transport</keyword>
<dbReference type="PROSITE" id="PS50179">
    <property type="entry name" value="VHS"/>
    <property type="match status" value="1"/>
</dbReference>
<dbReference type="InterPro" id="IPR008942">
    <property type="entry name" value="ENTH_VHS"/>
</dbReference>
<name>A0A6P8FVI2_CLUHA</name>
<dbReference type="GO" id="GO:0015031">
    <property type="term" value="P:protein transport"/>
    <property type="evidence" value="ECO:0007669"/>
    <property type="project" value="UniProtKB-UniRule"/>
</dbReference>
<keyword evidence="3 4" id="KW-0653">Protein transport</keyword>
<feature type="domain" description="VHS" evidence="6">
    <location>
        <begin position="20"/>
        <end position="152"/>
    </location>
</feature>
<sequence length="462" mass="51319">MEFLTGNPFSTPVGQQIEHATSPTLPSEDWALNMEICDIVNETEEGPRDAVRAIKKRIVGNKNFKEVTLALTVLEACVKNCGHRFHVLVSTREFIEGVLVRAILPRNNPPLVMQDRVLSLIQAWADAFRSSPDLTGVVSVYEDLRRKGLEFPNSDLDALPPILTPSRSMADPLSPVTVCSVPQSPKPSSQSRNHPQPPQPQPPQNQNPDDPLVLSPQQLKRLRSDVQVVRGNLTIMADMMTQMHPGCAQLSDKELLQQLYGTCKDMQDKLVELIPRISEEKLIEELLVTNDEINTTFTRYKRFERLYTQSDSPRQCPTYANLKDISPSSNQSVATSELKPCRQPPISSLSSQMAGLHTEDTKSAQKQNHSAIQQINSDHLVNSAVGASNSVRQNSGTIPLNQASAMDDIEQWLEFEDEEDMGDTEGVTSEEFDRFLAERAKAADRLPSVSASQDPSNSQPNC</sequence>
<evidence type="ECO:0000313" key="8">
    <source>
        <dbReference type="Proteomes" id="UP000515152"/>
    </source>
</evidence>
<dbReference type="GO" id="GO:0005768">
    <property type="term" value="C:endosome"/>
    <property type="evidence" value="ECO:0007669"/>
    <property type="project" value="TreeGrafter"/>
</dbReference>
<dbReference type="InterPro" id="IPR014645">
    <property type="entry name" value="TOM1"/>
</dbReference>
<proteinExistence type="inferred from homology"/>
<dbReference type="SMART" id="SM00288">
    <property type="entry name" value="VHS"/>
    <property type="match status" value="1"/>
</dbReference>
<evidence type="ECO:0000256" key="4">
    <source>
        <dbReference type="PIRNR" id="PIRNR036948"/>
    </source>
</evidence>
<feature type="region of interest" description="Disordered" evidence="5">
    <location>
        <begin position="173"/>
        <end position="213"/>
    </location>
</feature>
<evidence type="ECO:0000256" key="3">
    <source>
        <dbReference type="ARBA" id="ARBA00022927"/>
    </source>
</evidence>
<dbReference type="KEGG" id="char:105898554"/>
<protein>
    <submittedName>
        <fullName evidence="9">Target of Myb protein 1 isoform X1</fullName>
    </submittedName>
</protein>
<feature type="compositionally biased region" description="Pro residues" evidence="5">
    <location>
        <begin position="195"/>
        <end position="205"/>
    </location>
</feature>
<evidence type="ECO:0000259" key="6">
    <source>
        <dbReference type="PROSITE" id="PS50179"/>
    </source>
</evidence>
<feature type="compositionally biased region" description="Polar residues" evidence="5">
    <location>
        <begin position="326"/>
        <end position="335"/>
    </location>
</feature>
<reference evidence="9" key="1">
    <citation type="submission" date="2025-08" db="UniProtKB">
        <authorList>
            <consortium name="RefSeq"/>
        </authorList>
    </citation>
    <scope>IDENTIFICATION</scope>
</reference>
<accession>A0A6P8FVI2</accession>
<dbReference type="Gene3D" id="1.20.58.160">
    <property type="match status" value="1"/>
</dbReference>
<dbReference type="SUPFAM" id="SSF48464">
    <property type="entry name" value="ENTH/VHS domain"/>
    <property type="match status" value="1"/>
</dbReference>
<dbReference type="FunFam" id="1.25.40.90:FF:000003">
    <property type="entry name" value="TOM1-like protein 2 isoform X1"/>
    <property type="match status" value="1"/>
</dbReference>
<feature type="compositionally biased region" description="Low complexity" evidence="5">
    <location>
        <begin position="180"/>
        <end position="191"/>
    </location>
</feature>
<dbReference type="Pfam" id="PF00790">
    <property type="entry name" value="VHS"/>
    <property type="match status" value="1"/>
</dbReference>
<dbReference type="GO" id="GO:0035091">
    <property type="term" value="F:phosphatidylinositol binding"/>
    <property type="evidence" value="ECO:0007669"/>
    <property type="project" value="InterPro"/>
</dbReference>
<organism evidence="8 9">
    <name type="scientific">Clupea harengus</name>
    <name type="common">Atlantic herring</name>
    <dbReference type="NCBI Taxonomy" id="7950"/>
    <lineage>
        <taxon>Eukaryota</taxon>
        <taxon>Metazoa</taxon>
        <taxon>Chordata</taxon>
        <taxon>Craniata</taxon>
        <taxon>Vertebrata</taxon>
        <taxon>Euteleostomi</taxon>
        <taxon>Actinopterygii</taxon>
        <taxon>Neopterygii</taxon>
        <taxon>Teleostei</taxon>
        <taxon>Clupei</taxon>
        <taxon>Clupeiformes</taxon>
        <taxon>Clupeoidei</taxon>
        <taxon>Clupeidae</taxon>
        <taxon>Clupea</taxon>
    </lineage>
</organism>
<evidence type="ECO:0000256" key="1">
    <source>
        <dbReference type="ARBA" id="ARBA00007708"/>
    </source>
</evidence>
<dbReference type="GO" id="GO:0007165">
    <property type="term" value="P:signal transduction"/>
    <property type="evidence" value="ECO:0007669"/>
    <property type="project" value="TreeGrafter"/>
</dbReference>
<feature type="domain" description="GAT" evidence="7">
    <location>
        <begin position="217"/>
        <end position="305"/>
    </location>
</feature>
<feature type="region of interest" description="Disordered" evidence="5">
    <location>
        <begin position="443"/>
        <end position="462"/>
    </location>
</feature>
<feature type="region of interest" description="Disordered" evidence="5">
    <location>
        <begin position="1"/>
        <end position="21"/>
    </location>
</feature>
<evidence type="ECO:0000256" key="2">
    <source>
        <dbReference type="ARBA" id="ARBA00022448"/>
    </source>
</evidence>
<dbReference type="InterPro" id="IPR002014">
    <property type="entry name" value="VHS_dom"/>
</dbReference>
<feature type="region of interest" description="Disordered" evidence="5">
    <location>
        <begin position="314"/>
        <end position="369"/>
    </location>
</feature>
<gene>
    <name evidence="9" type="primary">tom1</name>
</gene>
<comment type="similarity">
    <text evidence="1 4">Belongs to the TOM1 family.</text>
</comment>
<dbReference type="PANTHER" id="PTHR13856:SF32">
    <property type="entry name" value="TARGET OF MYB1 MEMBRANE TRAFFICKING PROTEIN"/>
    <property type="match status" value="1"/>
</dbReference>
<dbReference type="RefSeq" id="XP_031427456.1">
    <property type="nucleotide sequence ID" value="XM_031571596.2"/>
</dbReference>
<dbReference type="Gene3D" id="1.25.40.90">
    <property type="match status" value="1"/>
</dbReference>
<dbReference type="GO" id="GO:0030276">
    <property type="term" value="F:clathrin binding"/>
    <property type="evidence" value="ECO:0007669"/>
    <property type="project" value="TreeGrafter"/>
</dbReference>
<evidence type="ECO:0000256" key="5">
    <source>
        <dbReference type="SAM" id="MobiDB-lite"/>
    </source>
</evidence>
<evidence type="ECO:0000313" key="9">
    <source>
        <dbReference type="RefSeq" id="XP_031427456.1"/>
    </source>
</evidence>
<keyword evidence="8" id="KW-1185">Reference proteome</keyword>
<dbReference type="GO" id="GO:0016020">
    <property type="term" value="C:membrane"/>
    <property type="evidence" value="ECO:0007669"/>
    <property type="project" value="TreeGrafter"/>
</dbReference>
<dbReference type="PANTHER" id="PTHR13856">
    <property type="entry name" value="VHS DOMAIN CONTAINING PROTEIN FAMILY"/>
    <property type="match status" value="1"/>
</dbReference>
<dbReference type="CDD" id="cd14233">
    <property type="entry name" value="GAT_TOM1_like"/>
    <property type="match status" value="1"/>
</dbReference>
<evidence type="ECO:0000259" key="7">
    <source>
        <dbReference type="PROSITE" id="PS50909"/>
    </source>
</evidence>